<dbReference type="PANTHER" id="PTHR47396">
    <property type="entry name" value="TYPE I RESTRICTION ENZYME ECOKI R PROTEIN"/>
    <property type="match status" value="1"/>
</dbReference>
<dbReference type="AlphaFoldDB" id="A0A839EWK8"/>
<dbReference type="Gene3D" id="3.40.50.300">
    <property type="entry name" value="P-loop containing nucleotide triphosphate hydrolases"/>
    <property type="match status" value="2"/>
</dbReference>
<evidence type="ECO:0000259" key="2">
    <source>
        <dbReference type="PROSITE" id="PS51194"/>
    </source>
</evidence>
<proteinExistence type="predicted"/>
<sequence>MMQLRHYQRAAVDTTWNFLAARAESPCIVLPTGAGKTLVMAELIRGGMEQWPALRVAVLAHTQELVAQNEDKLRRHWPDAPTGIYSAALKRRDRFEPVIFAGIQSVADKAMQLGSFDLILVDEAHRIPLRGEGRYRTFIEGARRANPHVRIAGLTATPYRLGGGPVCGPDYVLNEVAYEARVGDLIREGFLCRPVSKAGMSRIDLSQMHKRNGDYIESELDAASSKHELVEAACDEIVAYGANRRAWIVFAAGSKHAALVTDALRRRGIACACITDKTPAGEREASIDAFQRGTLRCLVNVNILSEGFDAPMVDLVVLMRSTMSAPLYYQQVGRGFRLFPSKDDFLVLDFAGNVEEHGPVDAIRPPKKPGQKATSAAPVKECSKCHAFVPVQTRTCECGHQFSLLETGPRHSATAGDSPILSTEVVKPKAFAVDAVRYSKHEKPGKPPSLKVTYTCGIRFFSEWVCLEHGGEARARACAWWFLRTGQMMVPRTVDHALTLVETLRKPTDILVREHAKFPEILDHAFDDDARAA</sequence>
<feature type="domain" description="Helicase C-terminal" evidence="2">
    <location>
        <begin position="233"/>
        <end position="385"/>
    </location>
</feature>
<gene>
    <name evidence="3" type="ORF">FHW12_000290</name>
</gene>
<evidence type="ECO:0000313" key="3">
    <source>
        <dbReference type="EMBL" id="MBA8886099.1"/>
    </source>
</evidence>
<dbReference type="SMART" id="SM00487">
    <property type="entry name" value="DEXDc"/>
    <property type="match status" value="1"/>
</dbReference>
<evidence type="ECO:0000259" key="1">
    <source>
        <dbReference type="PROSITE" id="PS51192"/>
    </source>
</evidence>
<evidence type="ECO:0000313" key="4">
    <source>
        <dbReference type="Proteomes" id="UP000550401"/>
    </source>
</evidence>
<comment type="caution">
    <text evidence="3">The sequence shown here is derived from an EMBL/GenBank/DDBJ whole genome shotgun (WGS) entry which is preliminary data.</text>
</comment>
<keyword evidence="4" id="KW-1185">Reference proteome</keyword>
<dbReference type="InterPro" id="IPR006935">
    <property type="entry name" value="Helicase/UvrB_N"/>
</dbReference>
<dbReference type="GO" id="GO:0005829">
    <property type="term" value="C:cytosol"/>
    <property type="evidence" value="ECO:0007669"/>
    <property type="project" value="TreeGrafter"/>
</dbReference>
<feature type="domain" description="Helicase ATP-binding" evidence="1">
    <location>
        <begin position="17"/>
        <end position="158"/>
    </location>
</feature>
<dbReference type="EMBL" id="JACGXL010000001">
    <property type="protein sequence ID" value="MBA8886099.1"/>
    <property type="molecule type" value="Genomic_DNA"/>
</dbReference>
<dbReference type="GO" id="GO:0016787">
    <property type="term" value="F:hydrolase activity"/>
    <property type="evidence" value="ECO:0007669"/>
    <property type="project" value="InterPro"/>
</dbReference>
<dbReference type="InterPro" id="IPR027417">
    <property type="entry name" value="P-loop_NTPase"/>
</dbReference>
<dbReference type="GO" id="GO:0005524">
    <property type="term" value="F:ATP binding"/>
    <property type="evidence" value="ECO:0007669"/>
    <property type="project" value="InterPro"/>
</dbReference>
<dbReference type="RefSeq" id="WP_182529210.1">
    <property type="nucleotide sequence ID" value="NZ_JACGXL010000001.1"/>
</dbReference>
<dbReference type="PROSITE" id="PS51194">
    <property type="entry name" value="HELICASE_CTER"/>
    <property type="match status" value="1"/>
</dbReference>
<dbReference type="InterPro" id="IPR050742">
    <property type="entry name" value="Helicase_Restrict-Modif_Enz"/>
</dbReference>
<dbReference type="InterPro" id="IPR001650">
    <property type="entry name" value="Helicase_C-like"/>
</dbReference>
<dbReference type="SUPFAM" id="SSF52540">
    <property type="entry name" value="P-loop containing nucleoside triphosphate hydrolases"/>
    <property type="match status" value="1"/>
</dbReference>
<dbReference type="InterPro" id="IPR014001">
    <property type="entry name" value="Helicase_ATP-bd"/>
</dbReference>
<dbReference type="Pfam" id="PF00271">
    <property type="entry name" value="Helicase_C"/>
    <property type="match status" value="1"/>
</dbReference>
<dbReference type="PANTHER" id="PTHR47396:SF1">
    <property type="entry name" value="ATP-DEPENDENT HELICASE IRC3-RELATED"/>
    <property type="match status" value="1"/>
</dbReference>
<protein>
    <submittedName>
        <fullName evidence="3">DNA repair protein RadD</fullName>
    </submittedName>
</protein>
<dbReference type="GO" id="GO:0003677">
    <property type="term" value="F:DNA binding"/>
    <property type="evidence" value="ECO:0007669"/>
    <property type="project" value="InterPro"/>
</dbReference>
<name>A0A839EWK8_9GAMM</name>
<reference evidence="3 4" key="1">
    <citation type="submission" date="2020-07" db="EMBL/GenBank/DDBJ databases">
        <title>Genomic Encyclopedia of Type Strains, Phase IV (KMG-V): Genome sequencing to study the core and pangenomes of soil and plant-associated prokaryotes.</title>
        <authorList>
            <person name="Whitman W."/>
        </authorList>
    </citation>
    <scope>NUCLEOTIDE SEQUENCE [LARGE SCALE GENOMIC DNA]</scope>
    <source>
        <strain evidence="3 4">RH2WT43</strain>
    </source>
</reference>
<accession>A0A839EWK8</accession>
<dbReference type="Proteomes" id="UP000550401">
    <property type="component" value="Unassembled WGS sequence"/>
</dbReference>
<dbReference type="SMART" id="SM00490">
    <property type="entry name" value="HELICc"/>
    <property type="match status" value="1"/>
</dbReference>
<dbReference type="Pfam" id="PF04851">
    <property type="entry name" value="ResIII"/>
    <property type="match status" value="1"/>
</dbReference>
<organism evidence="3 4">
    <name type="scientific">Dokdonella fugitiva</name>
    <dbReference type="NCBI Taxonomy" id="328517"/>
    <lineage>
        <taxon>Bacteria</taxon>
        <taxon>Pseudomonadati</taxon>
        <taxon>Pseudomonadota</taxon>
        <taxon>Gammaproteobacteria</taxon>
        <taxon>Lysobacterales</taxon>
        <taxon>Rhodanobacteraceae</taxon>
        <taxon>Dokdonella</taxon>
    </lineage>
</organism>
<dbReference type="PROSITE" id="PS51192">
    <property type="entry name" value="HELICASE_ATP_BIND_1"/>
    <property type="match status" value="1"/>
</dbReference>